<dbReference type="InterPro" id="IPR002549">
    <property type="entry name" value="AI-2E-like"/>
</dbReference>
<keyword evidence="4" id="KW-1003">Cell membrane</keyword>
<evidence type="ECO:0000256" key="2">
    <source>
        <dbReference type="ARBA" id="ARBA00009773"/>
    </source>
</evidence>
<evidence type="ECO:0000256" key="7">
    <source>
        <dbReference type="ARBA" id="ARBA00023136"/>
    </source>
</evidence>
<comment type="similarity">
    <text evidence="2">Belongs to the autoinducer-2 exporter (AI-2E) (TC 2.A.86) family.</text>
</comment>
<evidence type="ECO:0000256" key="6">
    <source>
        <dbReference type="ARBA" id="ARBA00022989"/>
    </source>
</evidence>
<evidence type="ECO:0000256" key="3">
    <source>
        <dbReference type="ARBA" id="ARBA00022448"/>
    </source>
</evidence>
<evidence type="ECO:0000313" key="9">
    <source>
        <dbReference type="EMBL" id="RNM31501.1"/>
    </source>
</evidence>
<feature type="transmembrane region" description="Helical" evidence="8">
    <location>
        <begin position="12"/>
        <end position="31"/>
    </location>
</feature>
<feature type="transmembrane region" description="Helical" evidence="8">
    <location>
        <begin position="80"/>
        <end position="102"/>
    </location>
</feature>
<evidence type="ECO:0000313" key="10">
    <source>
        <dbReference type="Proteomes" id="UP000276568"/>
    </source>
</evidence>
<keyword evidence="5 8" id="KW-0812">Transmembrane</keyword>
<protein>
    <submittedName>
        <fullName evidence="9">AI-2E family transporter</fullName>
    </submittedName>
</protein>
<evidence type="ECO:0000256" key="1">
    <source>
        <dbReference type="ARBA" id="ARBA00004651"/>
    </source>
</evidence>
<dbReference type="AlphaFoldDB" id="A0A3N0I399"/>
<comment type="caution">
    <text evidence="9">The sequence shown here is derived from an EMBL/GenBank/DDBJ whole genome shotgun (WGS) entry which is preliminary data.</text>
</comment>
<evidence type="ECO:0000256" key="4">
    <source>
        <dbReference type="ARBA" id="ARBA00022475"/>
    </source>
</evidence>
<dbReference type="Pfam" id="PF01594">
    <property type="entry name" value="AI-2E_transport"/>
    <property type="match status" value="1"/>
</dbReference>
<feature type="transmembrane region" description="Helical" evidence="8">
    <location>
        <begin position="43"/>
        <end position="60"/>
    </location>
</feature>
<dbReference type="EMBL" id="RJQC01000001">
    <property type="protein sequence ID" value="RNM31501.1"/>
    <property type="molecule type" value="Genomic_DNA"/>
</dbReference>
<keyword evidence="6 8" id="KW-1133">Transmembrane helix</keyword>
<accession>A0A3N0I399</accession>
<name>A0A3N0I399_9FIRM</name>
<feature type="transmembrane region" description="Helical" evidence="8">
    <location>
        <begin position="226"/>
        <end position="247"/>
    </location>
</feature>
<evidence type="ECO:0000256" key="8">
    <source>
        <dbReference type="SAM" id="Phobius"/>
    </source>
</evidence>
<reference evidence="9 10" key="1">
    <citation type="submission" date="2018-11" db="EMBL/GenBank/DDBJ databases">
        <title>Clostridium sp. nov., a member of the family Erysipelotrichaceae isolated from pig faeces.</title>
        <authorList>
            <person name="Chang Y.-H."/>
        </authorList>
    </citation>
    <scope>NUCLEOTIDE SEQUENCE [LARGE SCALE GENOMIC DNA]</scope>
    <source>
        <strain evidence="9 10">YH-panp20</strain>
    </source>
</reference>
<keyword evidence="3" id="KW-0813">Transport</keyword>
<evidence type="ECO:0000256" key="5">
    <source>
        <dbReference type="ARBA" id="ARBA00022692"/>
    </source>
</evidence>
<comment type="subcellular location">
    <subcellularLocation>
        <location evidence="1">Cell membrane</location>
        <topology evidence="1">Multi-pass membrane protein</topology>
    </subcellularLocation>
</comment>
<dbReference type="OrthoDB" id="9793390at2"/>
<dbReference type="PANTHER" id="PTHR21716">
    <property type="entry name" value="TRANSMEMBRANE PROTEIN"/>
    <property type="match status" value="1"/>
</dbReference>
<dbReference type="Proteomes" id="UP000276568">
    <property type="component" value="Unassembled WGS sequence"/>
</dbReference>
<gene>
    <name evidence="9" type="ORF">EDX97_02795</name>
</gene>
<keyword evidence="10" id="KW-1185">Reference proteome</keyword>
<dbReference type="GO" id="GO:0005886">
    <property type="term" value="C:plasma membrane"/>
    <property type="evidence" value="ECO:0007669"/>
    <property type="project" value="UniProtKB-SubCell"/>
</dbReference>
<sequence length="368" mass="41588">MHVRFDNEMKKKVMVYSFSLIIAITIGIVIYNCGTIIKGIKTFASAAAPFIVGLGLAIVLRIPVSWLEKSLFKNFKKKRLWSALVVFLIFIFFLILMISMILPNLISSIQQLLTNQKMFQKNIRFYIKQIEQNMHIDLSNTESYLTGRLSKLISENLSKIATYSVAAVRFLINTILAIVSAFYIVLDKESLCLTFKRLTYAIFPESIANHLVHFTHTTRDVFDSFIIGNLIDSLIIGIICYIGISIFRLPYAQMIAFIVGITNLIPVFGPFLGAIPSAILLVLINPIYALIFLIFIFILQQFDGNILKPLVLGDQLGLSGFWILFSVTVGGDLYGVIGMFLGVPVFALIYRTLQEFTENKLNEKRLEP</sequence>
<feature type="transmembrane region" description="Helical" evidence="8">
    <location>
        <begin position="254"/>
        <end position="272"/>
    </location>
</feature>
<keyword evidence="7 8" id="KW-0472">Membrane</keyword>
<dbReference type="RefSeq" id="WP_128519663.1">
    <property type="nucleotide sequence ID" value="NZ_JALFCT010000004.1"/>
</dbReference>
<proteinExistence type="inferred from homology"/>
<dbReference type="PANTHER" id="PTHR21716:SF53">
    <property type="entry name" value="PERMEASE PERM-RELATED"/>
    <property type="match status" value="1"/>
</dbReference>
<organism evidence="9 10">
    <name type="scientific">Absicoccus porci</name>
    <dbReference type="NCBI Taxonomy" id="2486576"/>
    <lineage>
        <taxon>Bacteria</taxon>
        <taxon>Bacillati</taxon>
        <taxon>Bacillota</taxon>
        <taxon>Erysipelotrichia</taxon>
        <taxon>Erysipelotrichales</taxon>
        <taxon>Erysipelotrichaceae</taxon>
        <taxon>Absicoccus</taxon>
    </lineage>
</organism>
<feature type="transmembrane region" description="Helical" evidence="8">
    <location>
        <begin position="278"/>
        <end position="299"/>
    </location>
</feature>
<dbReference type="GO" id="GO:0055085">
    <property type="term" value="P:transmembrane transport"/>
    <property type="evidence" value="ECO:0007669"/>
    <property type="project" value="TreeGrafter"/>
</dbReference>
<feature type="transmembrane region" description="Helical" evidence="8">
    <location>
        <begin position="160"/>
        <end position="186"/>
    </location>
</feature>